<keyword evidence="3" id="KW-0804">Transcription</keyword>
<gene>
    <name evidence="5" type="ordered locus">HCH_06458</name>
</gene>
<evidence type="ECO:0000256" key="1">
    <source>
        <dbReference type="ARBA" id="ARBA00023015"/>
    </source>
</evidence>
<dbReference type="GO" id="GO:0003700">
    <property type="term" value="F:DNA-binding transcription factor activity"/>
    <property type="evidence" value="ECO:0007669"/>
    <property type="project" value="TreeGrafter"/>
</dbReference>
<dbReference type="PANTHER" id="PTHR30146:SF109">
    <property type="entry name" value="HTH-TYPE TRANSCRIPTIONAL REGULATOR GALS"/>
    <property type="match status" value="1"/>
</dbReference>
<dbReference type="EMBL" id="CP000155">
    <property type="protein sequence ID" value="ABC33102.1"/>
    <property type="molecule type" value="Genomic_DNA"/>
</dbReference>
<dbReference type="Pfam" id="PF13377">
    <property type="entry name" value="Peripla_BP_3"/>
    <property type="match status" value="1"/>
</dbReference>
<dbReference type="SMART" id="SM00354">
    <property type="entry name" value="HTH_LACI"/>
    <property type="match status" value="1"/>
</dbReference>
<proteinExistence type="predicted"/>
<sequence length="339" mass="36915">MKTTIKDVARRTGVSIATVSRVINGLGGYSNDTRKKVLSAIDEMGFRPNAVARGLVSKKTHTIGVMLPDVSGMLAAEILKGIESVAKEQRYSVIVCNTNYSGDRSQEYVRTLKEKQVDGVLAVSEYMTPEKSKALLSLNLPVVLISTLSYSYPFPYVKVDDKQAAYSAVCHLIDKGHRRIAMISGDRADLIAGAPRIEGYVQALRDHGLSVDESLIRYRAEFESFGFHSGALCMEGLLRDKPGQFSAVFAASDELAMGALSCAYRHGVRIPDDLSIIAYDDTRIAEMATPPLTALHQPLFAMGSRAAEMLLDMSAAGTLEADSVIIPHKIIERESVRAL</sequence>
<feature type="domain" description="HTH lacI-type" evidence="4">
    <location>
        <begin position="3"/>
        <end position="57"/>
    </location>
</feature>
<keyword evidence="2" id="KW-0238">DNA-binding</keyword>
<keyword evidence="6" id="KW-1185">Reference proteome</keyword>
<evidence type="ECO:0000313" key="6">
    <source>
        <dbReference type="Proteomes" id="UP000000238"/>
    </source>
</evidence>
<dbReference type="Gene3D" id="3.40.50.2300">
    <property type="match status" value="2"/>
</dbReference>
<dbReference type="InterPro" id="IPR028082">
    <property type="entry name" value="Peripla_BP_I"/>
</dbReference>
<dbReference type="Proteomes" id="UP000000238">
    <property type="component" value="Chromosome"/>
</dbReference>
<dbReference type="InterPro" id="IPR010982">
    <property type="entry name" value="Lambda_DNA-bd_dom_sf"/>
</dbReference>
<dbReference type="CDD" id="cd01392">
    <property type="entry name" value="HTH_LacI"/>
    <property type="match status" value="1"/>
</dbReference>
<dbReference type="HOGENOM" id="CLU_037628_6_1_6"/>
<evidence type="ECO:0000256" key="3">
    <source>
        <dbReference type="ARBA" id="ARBA00023163"/>
    </source>
</evidence>
<dbReference type="PROSITE" id="PS00356">
    <property type="entry name" value="HTH_LACI_1"/>
    <property type="match status" value="1"/>
</dbReference>
<dbReference type="AlphaFoldDB" id="Q2S8C2"/>
<dbReference type="SUPFAM" id="SSF53822">
    <property type="entry name" value="Periplasmic binding protein-like I"/>
    <property type="match status" value="1"/>
</dbReference>
<dbReference type="SUPFAM" id="SSF47413">
    <property type="entry name" value="lambda repressor-like DNA-binding domains"/>
    <property type="match status" value="1"/>
</dbReference>
<name>Q2S8C2_HAHCH</name>
<evidence type="ECO:0000313" key="5">
    <source>
        <dbReference type="EMBL" id="ABC33102.1"/>
    </source>
</evidence>
<dbReference type="InterPro" id="IPR046335">
    <property type="entry name" value="LacI/GalR-like_sensor"/>
</dbReference>
<reference evidence="5 6" key="1">
    <citation type="journal article" date="2005" name="Nucleic Acids Res.">
        <title>Genomic blueprint of Hahella chejuensis, a marine microbe producing an algicidal agent.</title>
        <authorList>
            <person name="Jeong H."/>
            <person name="Yim J.H."/>
            <person name="Lee C."/>
            <person name="Choi S.-H."/>
            <person name="Park Y.K."/>
            <person name="Yoon S.H."/>
            <person name="Hur C.-G."/>
            <person name="Kang H.-Y."/>
            <person name="Kim D."/>
            <person name="Lee H.H."/>
            <person name="Park K.H."/>
            <person name="Park S.-H."/>
            <person name="Park H.-S."/>
            <person name="Lee H.K."/>
            <person name="Oh T.K."/>
            <person name="Kim J.F."/>
        </authorList>
    </citation>
    <scope>NUCLEOTIDE SEQUENCE [LARGE SCALE GENOMIC DNA]</scope>
    <source>
        <strain evidence="5 6">KCTC 2396</strain>
    </source>
</reference>
<dbReference type="PROSITE" id="PS50932">
    <property type="entry name" value="HTH_LACI_2"/>
    <property type="match status" value="1"/>
</dbReference>
<dbReference type="CDD" id="cd19975">
    <property type="entry name" value="PBP1_CcpA-like"/>
    <property type="match status" value="1"/>
</dbReference>
<dbReference type="STRING" id="349521.HCH_06458"/>
<dbReference type="PRINTS" id="PR00036">
    <property type="entry name" value="HTHLACI"/>
</dbReference>
<dbReference type="GO" id="GO:0000976">
    <property type="term" value="F:transcription cis-regulatory region binding"/>
    <property type="evidence" value="ECO:0007669"/>
    <property type="project" value="TreeGrafter"/>
</dbReference>
<keyword evidence="1" id="KW-0805">Transcription regulation</keyword>
<evidence type="ECO:0000256" key="2">
    <source>
        <dbReference type="ARBA" id="ARBA00023125"/>
    </source>
</evidence>
<dbReference type="OrthoDB" id="6619319at2"/>
<organism evidence="5 6">
    <name type="scientific">Hahella chejuensis (strain KCTC 2396)</name>
    <dbReference type="NCBI Taxonomy" id="349521"/>
    <lineage>
        <taxon>Bacteria</taxon>
        <taxon>Pseudomonadati</taxon>
        <taxon>Pseudomonadota</taxon>
        <taxon>Gammaproteobacteria</taxon>
        <taxon>Oceanospirillales</taxon>
        <taxon>Hahellaceae</taxon>
        <taxon>Hahella</taxon>
    </lineage>
</organism>
<dbReference type="RefSeq" id="WP_011400154.1">
    <property type="nucleotide sequence ID" value="NC_007645.1"/>
</dbReference>
<dbReference type="InterPro" id="IPR000843">
    <property type="entry name" value="HTH_LacI"/>
</dbReference>
<dbReference type="eggNOG" id="COG1609">
    <property type="taxonomic scope" value="Bacteria"/>
</dbReference>
<dbReference type="PANTHER" id="PTHR30146">
    <property type="entry name" value="LACI-RELATED TRANSCRIPTIONAL REPRESSOR"/>
    <property type="match status" value="1"/>
</dbReference>
<evidence type="ECO:0000259" key="4">
    <source>
        <dbReference type="PROSITE" id="PS50932"/>
    </source>
</evidence>
<accession>Q2S8C2</accession>
<protein>
    <submittedName>
        <fullName evidence="5">Transcriptional regulator</fullName>
    </submittedName>
</protein>
<dbReference type="Pfam" id="PF00356">
    <property type="entry name" value="LacI"/>
    <property type="match status" value="1"/>
</dbReference>
<dbReference type="Gene3D" id="1.10.260.40">
    <property type="entry name" value="lambda repressor-like DNA-binding domains"/>
    <property type="match status" value="1"/>
</dbReference>
<dbReference type="KEGG" id="hch:HCH_06458"/>